<dbReference type="Proteomes" id="UP000240739">
    <property type="component" value="Unassembled WGS sequence"/>
</dbReference>
<feature type="chain" id="PRO_5015642762" description="Calcium-binding protein" evidence="1">
    <location>
        <begin position="24"/>
        <end position="212"/>
    </location>
</feature>
<feature type="signal peptide" evidence="1">
    <location>
        <begin position="1"/>
        <end position="23"/>
    </location>
</feature>
<name>A0A2T4ULC9_9ACTN</name>
<dbReference type="Pfam" id="PF00353">
    <property type="entry name" value="HemolysinCabind"/>
    <property type="match status" value="2"/>
</dbReference>
<organism evidence="2 3">
    <name type="scientific">Paraconexibacter algicola</name>
    <dbReference type="NCBI Taxonomy" id="2133960"/>
    <lineage>
        <taxon>Bacteria</taxon>
        <taxon>Bacillati</taxon>
        <taxon>Actinomycetota</taxon>
        <taxon>Thermoleophilia</taxon>
        <taxon>Solirubrobacterales</taxon>
        <taxon>Paraconexibacteraceae</taxon>
        <taxon>Paraconexibacter</taxon>
    </lineage>
</organism>
<evidence type="ECO:0008006" key="4">
    <source>
        <dbReference type="Google" id="ProtNLM"/>
    </source>
</evidence>
<keyword evidence="1" id="KW-0732">Signal</keyword>
<dbReference type="GO" id="GO:0005509">
    <property type="term" value="F:calcium ion binding"/>
    <property type="evidence" value="ECO:0007669"/>
    <property type="project" value="InterPro"/>
</dbReference>
<dbReference type="PRINTS" id="PR00313">
    <property type="entry name" value="CABNDNGRPT"/>
</dbReference>
<dbReference type="AlphaFoldDB" id="A0A2T4ULC9"/>
<protein>
    <recommendedName>
        <fullName evidence="4">Calcium-binding protein</fullName>
    </recommendedName>
</protein>
<evidence type="ECO:0000313" key="2">
    <source>
        <dbReference type="EMBL" id="PTL60047.1"/>
    </source>
</evidence>
<gene>
    <name evidence="2" type="ORF">C7Y72_10515</name>
</gene>
<proteinExistence type="predicted"/>
<dbReference type="Gene3D" id="2.150.10.10">
    <property type="entry name" value="Serralysin-like metalloprotease, C-terminal"/>
    <property type="match status" value="2"/>
</dbReference>
<comment type="caution">
    <text evidence="2">The sequence shown here is derived from an EMBL/GenBank/DDBJ whole genome shotgun (WGS) entry which is preliminary data.</text>
</comment>
<evidence type="ECO:0000256" key="1">
    <source>
        <dbReference type="SAM" id="SignalP"/>
    </source>
</evidence>
<dbReference type="InterPro" id="IPR011049">
    <property type="entry name" value="Serralysin-like_metalloprot_C"/>
</dbReference>
<dbReference type="InterPro" id="IPR018511">
    <property type="entry name" value="Hemolysin-typ_Ca-bd_CS"/>
</dbReference>
<keyword evidence="3" id="KW-1185">Reference proteome</keyword>
<evidence type="ECO:0000313" key="3">
    <source>
        <dbReference type="Proteomes" id="UP000240739"/>
    </source>
</evidence>
<dbReference type="InterPro" id="IPR001343">
    <property type="entry name" value="Hemolysn_Ca-bd"/>
</dbReference>
<dbReference type="EMBL" id="PYYB01000001">
    <property type="protein sequence ID" value="PTL60047.1"/>
    <property type="molecule type" value="Genomic_DNA"/>
</dbReference>
<accession>A0A2T4ULC9</accession>
<reference evidence="2 3" key="1">
    <citation type="submission" date="2018-03" db="EMBL/GenBank/DDBJ databases">
        <title>Aquarubrobacter algicola gen. nov., sp. nov., a novel actinobacterium isolated from shallow eutrophic lake during the end of cyanobacterial harmful algal blooms.</title>
        <authorList>
            <person name="Chun S.J."/>
        </authorList>
    </citation>
    <scope>NUCLEOTIDE SEQUENCE [LARGE SCALE GENOMIC DNA]</scope>
    <source>
        <strain evidence="2 3">Seoho-28</strain>
    </source>
</reference>
<dbReference type="PROSITE" id="PS00330">
    <property type="entry name" value="HEMOLYSIN_CALCIUM"/>
    <property type="match status" value="1"/>
</dbReference>
<dbReference type="OrthoDB" id="5242872at2"/>
<dbReference type="RefSeq" id="WP_107568691.1">
    <property type="nucleotide sequence ID" value="NZ_PYYB01000001.1"/>
</dbReference>
<sequence length="212" mass="22857">MRSRLLILLVPLALAAPGTVSHAEPSADPAVLCEQSHPDDTCQDGGGRRVPGGGEKVSHVGWPAITGVFWQVKSASGRRFSGGPANDELLGHHGDDRIQGGAGRDVLWGDWDPEGNTTRQRDLLDGGPGDDWLYTSHGHNTVRGGSGADLVWAYYGRGTIDCGPGFDTLRIRLQHGYRVRNCERIRNFCAHGSKPGNAGGCYRPGENPRRER</sequence>
<dbReference type="SUPFAM" id="SSF51120">
    <property type="entry name" value="beta-Roll"/>
    <property type="match status" value="1"/>
</dbReference>